<keyword evidence="7 12" id="KW-0378">Hydrolase</keyword>
<dbReference type="Pfam" id="PF14541">
    <property type="entry name" value="TAXi_C"/>
    <property type="match status" value="1"/>
</dbReference>
<comment type="caution">
    <text evidence="16">The sequence shown here is derived from an EMBL/GenBank/DDBJ whole genome shotgun (WGS) entry which is preliminary data.</text>
</comment>
<evidence type="ECO:0000256" key="9">
    <source>
        <dbReference type="ARBA" id="ARBA00023180"/>
    </source>
</evidence>
<evidence type="ECO:0000256" key="10">
    <source>
        <dbReference type="ARBA" id="ARBA00023288"/>
    </source>
</evidence>
<name>A0A8J5FD91_ZINOF</name>
<dbReference type="InterPro" id="IPR033121">
    <property type="entry name" value="PEPTIDASE_A1"/>
</dbReference>
<evidence type="ECO:0000256" key="6">
    <source>
        <dbReference type="ARBA" id="ARBA00022750"/>
    </source>
</evidence>
<keyword evidence="3" id="KW-1003">Cell membrane</keyword>
<evidence type="ECO:0000256" key="8">
    <source>
        <dbReference type="ARBA" id="ARBA00023136"/>
    </source>
</evidence>
<gene>
    <name evidence="16" type="ORF">ZIOFF_057989</name>
</gene>
<dbReference type="InterPro" id="IPR032799">
    <property type="entry name" value="TAXi_C"/>
</dbReference>
<dbReference type="PROSITE" id="PS51767">
    <property type="entry name" value="PEPTIDASE_A1"/>
    <property type="match status" value="1"/>
</dbReference>
<evidence type="ECO:0000259" key="15">
    <source>
        <dbReference type="PROSITE" id="PS51767"/>
    </source>
</evidence>
<accession>A0A8J5FD91</accession>
<feature type="signal peptide" evidence="14">
    <location>
        <begin position="1"/>
        <end position="25"/>
    </location>
</feature>
<evidence type="ECO:0000256" key="1">
    <source>
        <dbReference type="ARBA" id="ARBA00004193"/>
    </source>
</evidence>
<evidence type="ECO:0000256" key="11">
    <source>
        <dbReference type="PIRSR" id="PIRSR601461-1"/>
    </source>
</evidence>
<keyword evidence="10" id="KW-0449">Lipoprotein</keyword>
<keyword evidence="8" id="KW-0472">Membrane</keyword>
<dbReference type="PANTHER" id="PTHR13683">
    <property type="entry name" value="ASPARTYL PROTEASES"/>
    <property type="match status" value="1"/>
</dbReference>
<feature type="active site" evidence="11">
    <location>
        <position position="133"/>
    </location>
</feature>
<dbReference type="GO" id="GO:0005886">
    <property type="term" value="C:plasma membrane"/>
    <property type="evidence" value="ECO:0007669"/>
    <property type="project" value="UniProtKB-SubCell"/>
</dbReference>
<dbReference type="GO" id="GO:0006508">
    <property type="term" value="P:proteolysis"/>
    <property type="evidence" value="ECO:0007669"/>
    <property type="project" value="UniProtKB-KW"/>
</dbReference>
<keyword evidence="5 14" id="KW-0732">Signal</keyword>
<evidence type="ECO:0000256" key="13">
    <source>
        <dbReference type="SAM" id="MobiDB-lite"/>
    </source>
</evidence>
<keyword evidence="9" id="KW-0325">Glycoprotein</keyword>
<dbReference type="PANTHER" id="PTHR13683:SF743">
    <property type="entry name" value="ASPARTIC PROTEINASE-LIKE PROTEIN 1"/>
    <property type="match status" value="1"/>
</dbReference>
<reference evidence="16 17" key="1">
    <citation type="submission" date="2020-08" db="EMBL/GenBank/DDBJ databases">
        <title>Plant Genome Project.</title>
        <authorList>
            <person name="Zhang R.-G."/>
        </authorList>
    </citation>
    <scope>NUCLEOTIDE SEQUENCE [LARGE SCALE GENOMIC DNA]</scope>
    <source>
        <tissue evidence="16">Rhizome</tissue>
    </source>
</reference>
<dbReference type="InterPro" id="IPR001969">
    <property type="entry name" value="Aspartic_peptidase_AS"/>
</dbReference>
<feature type="domain" description="Peptidase A1" evidence="15">
    <location>
        <begin position="115"/>
        <end position="457"/>
    </location>
</feature>
<evidence type="ECO:0000256" key="12">
    <source>
        <dbReference type="RuleBase" id="RU000454"/>
    </source>
</evidence>
<protein>
    <recommendedName>
        <fullName evidence="15">Peptidase A1 domain-containing protein</fullName>
    </recommendedName>
</protein>
<dbReference type="InterPro" id="IPR032861">
    <property type="entry name" value="TAXi_N"/>
</dbReference>
<evidence type="ECO:0000313" key="16">
    <source>
        <dbReference type="EMBL" id="KAG6481389.1"/>
    </source>
</evidence>
<comment type="similarity">
    <text evidence="2 12">Belongs to the peptidase A1 family.</text>
</comment>
<dbReference type="Pfam" id="PF14543">
    <property type="entry name" value="TAXi_N"/>
    <property type="match status" value="1"/>
</dbReference>
<dbReference type="FunFam" id="2.40.70.10:FF:000012">
    <property type="entry name" value="Aspartyl protease family protein 1"/>
    <property type="match status" value="1"/>
</dbReference>
<dbReference type="AlphaFoldDB" id="A0A8J5FD91"/>
<sequence>MEKVRILIALVSASCVAWGAGGTSALSSDLIHRFSDEARAAVASRGGIPGWPIRRTVEYYRILARNDFQRQRRRLGTRYQIWFPSDGSETVSFGNDFGWAFPSPNGLSFDPVRLYYTWISIGTPNVSFLVALDAGSDLLWVPCDCVQCAPLSGYPSLDKDLSMYNPAKSRTSKYLSCNNELCSSQSSCDNPENPCPYSINYSTENTSSSGLLVEDKFHMASSENRLLVNASVLIGCGRMQSGYYLDGVAPDGLLGLGFGAVSVPSFLARTGLIHDSFSLCFRDDDSGRILFGDKGPSTQQSTSFITVDGKIKTYAIAVESFCIGSHCPVNTNFHALVDSGSSFTFLPDSIYKRVAMEFDRQVNVSRIATSGESTWEYCYEASPLGIPGMPKVTLIFGGNKSFVAMNPIYPVYTKEGELAAFCLALQSSPEYLGTIGQNFMTGYHMVFDRENLKLGWSQSDCHALDNSRQLPLGSPPHDRPENPLPTNEQYRSPPGTNTISPAVAGRTPTANTSPGSEDTKGWYSFLLLIAVFAIG</sequence>
<dbReference type="Gene3D" id="2.40.70.10">
    <property type="entry name" value="Acid Proteases"/>
    <property type="match status" value="2"/>
</dbReference>
<evidence type="ECO:0000256" key="4">
    <source>
        <dbReference type="ARBA" id="ARBA00022670"/>
    </source>
</evidence>
<keyword evidence="4 12" id="KW-0645">Protease</keyword>
<evidence type="ECO:0000256" key="14">
    <source>
        <dbReference type="SAM" id="SignalP"/>
    </source>
</evidence>
<feature type="chain" id="PRO_5035328038" description="Peptidase A1 domain-containing protein" evidence="14">
    <location>
        <begin position="26"/>
        <end position="535"/>
    </location>
</feature>
<keyword evidence="17" id="KW-1185">Reference proteome</keyword>
<proteinExistence type="inferred from homology"/>
<organism evidence="16 17">
    <name type="scientific">Zingiber officinale</name>
    <name type="common">Ginger</name>
    <name type="synonym">Amomum zingiber</name>
    <dbReference type="NCBI Taxonomy" id="94328"/>
    <lineage>
        <taxon>Eukaryota</taxon>
        <taxon>Viridiplantae</taxon>
        <taxon>Streptophyta</taxon>
        <taxon>Embryophyta</taxon>
        <taxon>Tracheophyta</taxon>
        <taxon>Spermatophyta</taxon>
        <taxon>Magnoliopsida</taxon>
        <taxon>Liliopsida</taxon>
        <taxon>Zingiberales</taxon>
        <taxon>Zingiberaceae</taxon>
        <taxon>Zingiber</taxon>
    </lineage>
</organism>
<dbReference type="SUPFAM" id="SSF50630">
    <property type="entry name" value="Acid proteases"/>
    <property type="match status" value="1"/>
</dbReference>
<dbReference type="Proteomes" id="UP000734854">
    <property type="component" value="Unassembled WGS sequence"/>
</dbReference>
<dbReference type="EMBL" id="JACMSC010000016">
    <property type="protein sequence ID" value="KAG6481389.1"/>
    <property type="molecule type" value="Genomic_DNA"/>
</dbReference>
<keyword evidence="6 12" id="KW-0064">Aspartyl protease</keyword>
<dbReference type="InterPro" id="IPR001461">
    <property type="entry name" value="Aspartic_peptidase_A1"/>
</dbReference>
<evidence type="ECO:0000313" key="17">
    <source>
        <dbReference type="Proteomes" id="UP000734854"/>
    </source>
</evidence>
<feature type="region of interest" description="Disordered" evidence="13">
    <location>
        <begin position="467"/>
        <end position="516"/>
    </location>
</feature>
<feature type="active site" evidence="11">
    <location>
        <position position="338"/>
    </location>
</feature>
<dbReference type="PROSITE" id="PS00141">
    <property type="entry name" value="ASP_PROTEASE"/>
    <property type="match status" value="1"/>
</dbReference>
<dbReference type="InterPro" id="IPR021109">
    <property type="entry name" value="Peptidase_aspartic_dom_sf"/>
</dbReference>
<dbReference type="FunFam" id="2.40.70.10:FF:000014">
    <property type="entry name" value="Aspartyl protease family protein 1"/>
    <property type="match status" value="1"/>
</dbReference>
<dbReference type="PRINTS" id="PR00792">
    <property type="entry name" value="PEPSIN"/>
</dbReference>
<dbReference type="GO" id="GO:0004190">
    <property type="term" value="F:aspartic-type endopeptidase activity"/>
    <property type="evidence" value="ECO:0007669"/>
    <property type="project" value="UniProtKB-KW"/>
</dbReference>
<evidence type="ECO:0000256" key="5">
    <source>
        <dbReference type="ARBA" id="ARBA00022729"/>
    </source>
</evidence>
<comment type="subcellular location">
    <subcellularLocation>
        <location evidence="1">Cell membrane</location>
        <topology evidence="1">Lipid-anchor</topology>
    </subcellularLocation>
</comment>
<evidence type="ECO:0000256" key="7">
    <source>
        <dbReference type="ARBA" id="ARBA00022801"/>
    </source>
</evidence>
<evidence type="ECO:0000256" key="3">
    <source>
        <dbReference type="ARBA" id="ARBA00022475"/>
    </source>
</evidence>
<feature type="compositionally biased region" description="Polar residues" evidence="13">
    <location>
        <begin position="484"/>
        <end position="500"/>
    </location>
</feature>
<evidence type="ECO:0000256" key="2">
    <source>
        <dbReference type="ARBA" id="ARBA00007447"/>
    </source>
</evidence>